<sequence length="355" mass="36984">MCLFSFPSSSSLATTLFSLLSLSLLTTTVISADYTTLVYKGCADQKFQDRTGVYAQNLETLFKTLVSQSSTAKFYKTTAGQSQSAITGLFQCRGDLSNSDCNNCVGKTPDISRKVCDNTIAARVQLTGCYMRYEVSGFSQVSGTELLYKVCGSTRASGTGFEDRLGSALGEIEKGVASGSGFYTGSYESVFVLGQCEGDLGSGDCGDCVKSAVDRAKSDCGTSISGQIYLQMCYITYTYYPNGVPSESTSGGGAGGGGGGGGRNAQKTVAIVVGGVAGFGLVIAFLMVLKSAFMNRGGKRPKFDGPTCKQGKYKNGDESDDVDVSEYAVDGMGEDFTALVVGEFDCFGGGSGVAI</sequence>
<proteinExistence type="predicted"/>
<comment type="caution">
    <text evidence="1">The sequence shown here is derived from an EMBL/GenBank/DDBJ whole genome shotgun (WGS) entry which is preliminary data.</text>
</comment>
<name>A0ACB7X903_9ERIC</name>
<gene>
    <name evidence="1" type="ORF">Vadar_012204</name>
</gene>
<accession>A0ACB7X903</accession>
<evidence type="ECO:0000313" key="2">
    <source>
        <dbReference type="Proteomes" id="UP000828048"/>
    </source>
</evidence>
<keyword evidence="2" id="KW-1185">Reference proteome</keyword>
<reference evidence="1 2" key="1">
    <citation type="journal article" date="2021" name="Hortic Res">
        <title>High-quality reference genome and annotation aids understanding of berry development for evergreen blueberry (Vaccinium darrowii).</title>
        <authorList>
            <person name="Yu J."/>
            <person name="Hulse-Kemp A.M."/>
            <person name="Babiker E."/>
            <person name="Staton M."/>
        </authorList>
    </citation>
    <scope>NUCLEOTIDE SEQUENCE [LARGE SCALE GENOMIC DNA]</scope>
    <source>
        <strain evidence="2">cv. NJ 8807/NJ 8810</strain>
        <tissue evidence="1">Young leaf</tissue>
    </source>
</reference>
<dbReference type="EMBL" id="CM037156">
    <property type="protein sequence ID" value="KAH7837297.1"/>
    <property type="molecule type" value="Genomic_DNA"/>
</dbReference>
<evidence type="ECO:0000313" key="1">
    <source>
        <dbReference type="EMBL" id="KAH7837297.1"/>
    </source>
</evidence>
<dbReference type="Proteomes" id="UP000828048">
    <property type="component" value="Chromosome 6"/>
</dbReference>
<protein>
    <submittedName>
        <fullName evidence="1">Uncharacterized protein</fullName>
    </submittedName>
</protein>
<organism evidence="1 2">
    <name type="scientific">Vaccinium darrowii</name>
    <dbReference type="NCBI Taxonomy" id="229202"/>
    <lineage>
        <taxon>Eukaryota</taxon>
        <taxon>Viridiplantae</taxon>
        <taxon>Streptophyta</taxon>
        <taxon>Embryophyta</taxon>
        <taxon>Tracheophyta</taxon>
        <taxon>Spermatophyta</taxon>
        <taxon>Magnoliopsida</taxon>
        <taxon>eudicotyledons</taxon>
        <taxon>Gunneridae</taxon>
        <taxon>Pentapetalae</taxon>
        <taxon>asterids</taxon>
        <taxon>Ericales</taxon>
        <taxon>Ericaceae</taxon>
        <taxon>Vaccinioideae</taxon>
        <taxon>Vaccinieae</taxon>
        <taxon>Vaccinium</taxon>
    </lineage>
</organism>